<accession>A0A4V6NB16</accession>
<name>A0A4V6NB16_9ACTN</name>
<gene>
    <name evidence="2" type="ORF">E0L93_08125</name>
</gene>
<sequence>MADWGKLIVGAALGVAGTLYATNEELRRKLPEQLRELPEDVRDRFRRAVVAGRAAAAQRREEILRELSRHGGEASRAGKTSAADVNVPQPDPDTTERLDRVEG</sequence>
<feature type="region of interest" description="Disordered" evidence="1">
    <location>
        <begin position="64"/>
        <end position="103"/>
    </location>
</feature>
<reference evidence="2 3" key="1">
    <citation type="submission" date="2019-03" db="EMBL/GenBank/DDBJ databases">
        <title>Whole genome sequence of a novel Rubrobacter taiwanensis strain, isolated from Yellowstone National Park.</title>
        <authorList>
            <person name="Freed S."/>
            <person name="Ramaley R.F."/>
            <person name="Kyndt J.A."/>
        </authorList>
    </citation>
    <scope>NUCLEOTIDE SEQUENCE [LARGE SCALE GENOMIC DNA]</scope>
    <source>
        <strain evidence="2 3">Yellowstone</strain>
    </source>
</reference>
<evidence type="ECO:0000313" key="2">
    <source>
        <dbReference type="EMBL" id="TCJ16692.1"/>
    </source>
</evidence>
<dbReference type="RefSeq" id="WP_132690783.1">
    <property type="nucleotide sequence ID" value="NZ_SKBU01000015.1"/>
</dbReference>
<evidence type="ECO:0000256" key="1">
    <source>
        <dbReference type="SAM" id="MobiDB-lite"/>
    </source>
</evidence>
<dbReference type="Proteomes" id="UP000295244">
    <property type="component" value="Unassembled WGS sequence"/>
</dbReference>
<feature type="compositionally biased region" description="Basic and acidic residues" evidence="1">
    <location>
        <begin position="64"/>
        <end position="73"/>
    </location>
</feature>
<proteinExistence type="predicted"/>
<dbReference type="EMBL" id="SKBU01000015">
    <property type="protein sequence ID" value="TCJ16692.1"/>
    <property type="molecule type" value="Genomic_DNA"/>
</dbReference>
<dbReference type="AlphaFoldDB" id="A0A4V6NB16"/>
<feature type="compositionally biased region" description="Basic and acidic residues" evidence="1">
    <location>
        <begin position="94"/>
        <end position="103"/>
    </location>
</feature>
<keyword evidence="3" id="KW-1185">Reference proteome</keyword>
<evidence type="ECO:0000313" key="3">
    <source>
        <dbReference type="Proteomes" id="UP000295244"/>
    </source>
</evidence>
<comment type="caution">
    <text evidence="2">The sequence shown here is derived from an EMBL/GenBank/DDBJ whole genome shotgun (WGS) entry which is preliminary data.</text>
</comment>
<protein>
    <recommendedName>
        <fullName evidence="4">YtxH domain-containing protein</fullName>
    </recommendedName>
</protein>
<dbReference type="OrthoDB" id="5245183at2"/>
<organism evidence="2 3">
    <name type="scientific">Rubrobacter taiwanensis</name>
    <dbReference type="NCBI Taxonomy" id="185139"/>
    <lineage>
        <taxon>Bacteria</taxon>
        <taxon>Bacillati</taxon>
        <taxon>Actinomycetota</taxon>
        <taxon>Rubrobacteria</taxon>
        <taxon>Rubrobacterales</taxon>
        <taxon>Rubrobacteraceae</taxon>
        <taxon>Rubrobacter</taxon>
    </lineage>
</organism>
<evidence type="ECO:0008006" key="4">
    <source>
        <dbReference type="Google" id="ProtNLM"/>
    </source>
</evidence>